<evidence type="ECO:0000256" key="2">
    <source>
        <dbReference type="ARBA" id="ARBA00022475"/>
    </source>
</evidence>
<evidence type="ECO:0000256" key="5">
    <source>
        <dbReference type="ARBA" id="ARBA00023136"/>
    </source>
</evidence>
<feature type="transmembrane region" description="Helical" evidence="6">
    <location>
        <begin position="6"/>
        <end position="27"/>
    </location>
</feature>
<keyword evidence="5 6" id="KW-0472">Membrane</keyword>
<dbReference type="KEGG" id="sste:SAMEA4384403_1580"/>
<dbReference type="SUPFAM" id="SSF103473">
    <property type="entry name" value="MFS general substrate transporter"/>
    <property type="match status" value="1"/>
</dbReference>
<feature type="transmembrane region" description="Helical" evidence="6">
    <location>
        <begin position="176"/>
        <end position="194"/>
    </location>
</feature>
<keyword evidence="4 6" id="KW-1133">Transmembrane helix</keyword>
<dbReference type="OrthoDB" id="198428at2"/>
<comment type="subcellular location">
    <subcellularLocation>
        <location evidence="1">Cell membrane</location>
        <topology evidence="1">Multi-pass membrane protein</topology>
    </subcellularLocation>
</comment>
<protein>
    <submittedName>
        <fullName evidence="7">Amino acid transporter LysE</fullName>
    </submittedName>
</protein>
<evidence type="ECO:0000256" key="3">
    <source>
        <dbReference type="ARBA" id="ARBA00022692"/>
    </source>
</evidence>
<dbReference type="Pfam" id="PF01810">
    <property type="entry name" value="LysE"/>
    <property type="match status" value="1"/>
</dbReference>
<dbReference type="RefSeq" id="WP_095088390.1">
    <property type="nucleotide sequence ID" value="NZ_BMDM01000004.1"/>
</dbReference>
<dbReference type="PANTHER" id="PTHR30086:SF20">
    <property type="entry name" value="ARGININE EXPORTER PROTEIN ARGO-RELATED"/>
    <property type="match status" value="1"/>
</dbReference>
<feature type="transmembrane region" description="Helical" evidence="6">
    <location>
        <begin position="144"/>
        <end position="164"/>
    </location>
</feature>
<feature type="transmembrane region" description="Helical" evidence="6">
    <location>
        <begin position="64"/>
        <end position="85"/>
    </location>
</feature>
<evidence type="ECO:0000256" key="1">
    <source>
        <dbReference type="ARBA" id="ARBA00004651"/>
    </source>
</evidence>
<feature type="transmembrane region" description="Helical" evidence="6">
    <location>
        <begin position="106"/>
        <end position="132"/>
    </location>
</feature>
<name>A0A239ZJ77_9STAP</name>
<dbReference type="EMBL" id="LT906462">
    <property type="protein sequence ID" value="SNV70778.1"/>
    <property type="molecule type" value="Genomic_DNA"/>
</dbReference>
<dbReference type="GO" id="GO:0015171">
    <property type="term" value="F:amino acid transmembrane transporter activity"/>
    <property type="evidence" value="ECO:0007669"/>
    <property type="project" value="TreeGrafter"/>
</dbReference>
<dbReference type="GO" id="GO:0005886">
    <property type="term" value="C:plasma membrane"/>
    <property type="evidence" value="ECO:0007669"/>
    <property type="project" value="UniProtKB-SubCell"/>
</dbReference>
<dbReference type="AlphaFoldDB" id="A0A239ZJ77"/>
<dbReference type="GO" id="GO:0033228">
    <property type="term" value="P:cysteine export across plasma membrane"/>
    <property type="evidence" value="ECO:0007669"/>
    <property type="project" value="TreeGrafter"/>
</dbReference>
<dbReference type="PANTHER" id="PTHR30086">
    <property type="entry name" value="ARGININE EXPORTER PROTEIN ARGO"/>
    <property type="match status" value="1"/>
</dbReference>
<evidence type="ECO:0000313" key="8">
    <source>
        <dbReference type="Proteomes" id="UP000242084"/>
    </source>
</evidence>
<dbReference type="Proteomes" id="UP000242084">
    <property type="component" value="Chromosome 1"/>
</dbReference>
<reference evidence="7 8" key="1">
    <citation type="submission" date="2017-06" db="EMBL/GenBank/DDBJ databases">
        <authorList>
            <consortium name="Pathogen Informatics"/>
        </authorList>
    </citation>
    <scope>NUCLEOTIDE SEQUENCE [LARGE SCALE GENOMIC DNA]</scope>
    <source>
        <strain evidence="7 8">NCTC13839</strain>
    </source>
</reference>
<sequence>MAFLSMIIYGFVASFTPGPNNIMALYFSKELNFKRASRFSIGVGIGFLSLLIISYLFNELLSNAFPLIELFMKVFAFIYLIYLAYKIVKSSYNDSKQEFDEKLSGLGYGIILQFINPKAIIYALTVVSTFIISVEMSRVSEISSLLVLAVIGFLGTFSWAVLGTIFKKILIKHEKLFNIIMAILLVYVAFSILFH</sequence>
<feature type="transmembrane region" description="Helical" evidence="6">
    <location>
        <begin position="39"/>
        <end position="58"/>
    </location>
</feature>
<evidence type="ECO:0000256" key="4">
    <source>
        <dbReference type="ARBA" id="ARBA00022989"/>
    </source>
</evidence>
<evidence type="ECO:0000313" key="7">
    <source>
        <dbReference type="EMBL" id="SNV70778.1"/>
    </source>
</evidence>
<gene>
    <name evidence="7" type="primary">eamB_2</name>
    <name evidence="7" type="ORF">SAMEA4384403_01580</name>
</gene>
<dbReference type="InterPro" id="IPR001123">
    <property type="entry name" value="LeuE-type"/>
</dbReference>
<keyword evidence="3 6" id="KW-0812">Transmembrane</keyword>
<proteinExistence type="predicted"/>
<keyword evidence="2" id="KW-1003">Cell membrane</keyword>
<organism evidence="7 8">
    <name type="scientific">Mammaliicoccus stepanovicii</name>
    <dbReference type="NCBI Taxonomy" id="643214"/>
    <lineage>
        <taxon>Bacteria</taxon>
        <taxon>Bacillati</taxon>
        <taxon>Bacillota</taxon>
        <taxon>Bacilli</taxon>
        <taxon>Bacillales</taxon>
        <taxon>Staphylococcaceae</taxon>
        <taxon>Mammaliicoccus</taxon>
    </lineage>
</organism>
<keyword evidence="8" id="KW-1185">Reference proteome</keyword>
<dbReference type="InterPro" id="IPR036259">
    <property type="entry name" value="MFS_trans_sf"/>
</dbReference>
<accession>A0A239ZJ77</accession>
<evidence type="ECO:0000256" key="6">
    <source>
        <dbReference type="SAM" id="Phobius"/>
    </source>
</evidence>